<dbReference type="OrthoDB" id="10037534at2759"/>
<dbReference type="Gene3D" id="1.20.1070.10">
    <property type="entry name" value="Rhodopsin 7-helix transmembrane proteins"/>
    <property type="match status" value="1"/>
</dbReference>
<evidence type="ECO:0000256" key="5">
    <source>
        <dbReference type="ARBA" id="ARBA00023157"/>
    </source>
</evidence>
<feature type="transmembrane region" description="Helical" evidence="6">
    <location>
        <begin position="1131"/>
        <end position="1151"/>
    </location>
</feature>
<evidence type="ECO:0000259" key="7">
    <source>
        <dbReference type="PROSITE" id="PS50221"/>
    </source>
</evidence>
<feature type="transmembrane region" description="Helical" evidence="6">
    <location>
        <begin position="1008"/>
        <end position="1027"/>
    </location>
</feature>
<evidence type="ECO:0000256" key="3">
    <source>
        <dbReference type="ARBA" id="ARBA00022989"/>
    </source>
</evidence>
<feature type="transmembrane region" description="Helical" evidence="6">
    <location>
        <begin position="12"/>
        <end position="32"/>
    </location>
</feature>
<keyword evidence="9" id="KW-1185">Reference proteome</keyword>
<evidence type="ECO:0000313" key="9">
    <source>
        <dbReference type="Proteomes" id="UP000192223"/>
    </source>
</evidence>
<dbReference type="SUPFAM" id="SSF81321">
    <property type="entry name" value="Family A G protein-coupled receptor-like"/>
    <property type="match status" value="1"/>
</dbReference>
<dbReference type="InterPro" id="IPR017981">
    <property type="entry name" value="GPCR_2-like_7TM"/>
</dbReference>
<dbReference type="Proteomes" id="UP000192223">
    <property type="component" value="Unplaced"/>
</dbReference>
<feature type="domain" description="G-protein coupled receptors family 2 profile 2" evidence="8">
    <location>
        <begin position="942"/>
        <end position="1187"/>
    </location>
</feature>
<evidence type="ECO:0000256" key="6">
    <source>
        <dbReference type="SAM" id="Phobius"/>
    </source>
</evidence>
<dbReference type="InterPro" id="IPR053066">
    <property type="entry name" value="ADGR_G7"/>
</dbReference>
<dbReference type="RefSeq" id="XP_018326590.1">
    <property type="nucleotide sequence ID" value="XM_018471088.2"/>
</dbReference>
<dbReference type="SMART" id="SM00303">
    <property type="entry name" value="GPS"/>
    <property type="match status" value="1"/>
</dbReference>
<keyword evidence="2 6" id="KW-0812">Transmembrane</keyword>
<organism evidence="9 10">
    <name type="scientific">Agrilus planipennis</name>
    <name type="common">Emerald ash borer</name>
    <name type="synonym">Agrilus marcopoli</name>
    <dbReference type="NCBI Taxonomy" id="224129"/>
    <lineage>
        <taxon>Eukaryota</taxon>
        <taxon>Metazoa</taxon>
        <taxon>Ecdysozoa</taxon>
        <taxon>Arthropoda</taxon>
        <taxon>Hexapoda</taxon>
        <taxon>Insecta</taxon>
        <taxon>Pterygota</taxon>
        <taxon>Neoptera</taxon>
        <taxon>Endopterygota</taxon>
        <taxon>Coleoptera</taxon>
        <taxon>Polyphaga</taxon>
        <taxon>Elateriformia</taxon>
        <taxon>Buprestoidea</taxon>
        <taxon>Buprestidae</taxon>
        <taxon>Agrilinae</taxon>
        <taxon>Agrilus</taxon>
    </lineage>
</organism>
<dbReference type="GeneID" id="108737907"/>
<dbReference type="InterPro" id="IPR057244">
    <property type="entry name" value="GAIN_B"/>
</dbReference>
<feature type="transmembrane region" description="Helical" evidence="6">
    <location>
        <begin position="1163"/>
        <end position="1186"/>
    </location>
</feature>
<dbReference type="Pfam" id="PF01825">
    <property type="entry name" value="GPS"/>
    <property type="match status" value="1"/>
</dbReference>
<keyword evidence="4 6" id="KW-0472">Membrane</keyword>
<evidence type="ECO:0000256" key="4">
    <source>
        <dbReference type="ARBA" id="ARBA00023136"/>
    </source>
</evidence>
<dbReference type="InterPro" id="IPR000832">
    <property type="entry name" value="GPCR_2_secretin-like"/>
</dbReference>
<dbReference type="KEGG" id="apln:108737907"/>
<dbReference type="PROSITE" id="PS50221">
    <property type="entry name" value="GAIN_B"/>
    <property type="match status" value="1"/>
</dbReference>
<evidence type="ECO:0000259" key="8">
    <source>
        <dbReference type="PROSITE" id="PS50261"/>
    </source>
</evidence>
<dbReference type="PANTHER" id="PTHR47767">
    <property type="entry name" value="ADHESION G PROTEIN-COUPLED RECEPTOR G7"/>
    <property type="match status" value="1"/>
</dbReference>
<accession>A0A1W4X2N8</accession>
<protein>
    <submittedName>
        <fullName evidence="10">Uncharacterized protein LOC108737907</fullName>
    </submittedName>
</protein>
<dbReference type="STRING" id="224129.A0A1W4X2N8"/>
<dbReference type="AlphaFoldDB" id="A0A1W4X2N8"/>
<feature type="transmembrane region" description="Helical" evidence="6">
    <location>
        <begin position="1047"/>
        <end position="1066"/>
    </location>
</feature>
<dbReference type="PANTHER" id="PTHR47767:SF1">
    <property type="entry name" value="ADHESION G PROTEIN-COUPLED RECEPTOR G7"/>
    <property type="match status" value="1"/>
</dbReference>
<keyword evidence="5" id="KW-1015">Disulfide bond</keyword>
<sequence length="1234" mass="140368">MHHALSPSYRIVSNCVLTFSAAVALKISLFIMRQHLKFTERKRFLPSWEVYILCVLVVSSDRVFAEVVESNDQMCVKNATTVPIAYPVCFDSNGNIVLKICTPSGWVLTQNQSQCEHSGLSLICPQPFVYKESRCIHFTKPQKADEPCPIPGAGYVEDIGYNDFIWLPFRRNSKFLPYTITTLGSHYGEKADFKCSSNCCSKSRERVHDCLIANATCIQDVPCDYQYPHMCAYKYNHFLHKCPNGCLPAGLGKKHCFCKVSTEKQNATRNNFCRKLAEPTTSSELTAVKVLAFTDTCWISMKNAERFFTNKFPAVNATSIKLHDEGTLSCAVCQSEPVPYSTPEMMLTFDRSARKLFLRVFYPKSLFKDDDGELAYCFVNISKNNAERTDVEEIWDSEDESDSELSSPFKIFEVSIETDTEAFYWCESFKLPNLERITSNEARAYRKSKGCRLASRVIFYGYCYYKANCHKMQIQDFNEMVEDIFDEYEDSSNPTWDSVSVMEIFGVNSTNQTADLLIHFSVEECYALEEVKNLLESVVKPRENKLLILYVKYVDFCLPEVANGLSWPLTPVGSTTIPEQVCVQQNFVPVTRTCTGDHYSGAYWLPVVGTCSNQTLPETSLVLLNVSKSTLNDTSSVLHDVRRIVQQTKEINILDTYTIGNILYQASSTAQSIFKNDITEAIEIINILHDCNDSLLKQSQAILNSTDRILDATEIFLESFNISSAKDGLLLYKQKNLLMLLTNPFVNNITGLVAYGSDFNSFLDMDVDFLYLNSTNVELMDYEDLEIASFISNETLSQLIAQNNLTEGDFKIAIMIYYNESFFQTGKKEVDSKIISISIPGYSNLLPFSVPVFFKREENDDYDSNKTRRCAFWNYGIDAPNSKGQWSSVGVEKSNLFENSIDSCIYSHLTHFALLVSNVPLLVNEDDNVTYVILEPEKNKELEIITLLGCVLSFCGILGIYLTAVLFSSWRRKTGNKILLQLSNATLLILAGLYLLDTANLQNTVWCTILGILLHYAILAKFSWMLVSALMQLYRFVKVIGPMPSHIFLKSLIVGWVLPLIPVVVATTVKFEAYGTEMCYPRNETLYFGVLLPILLILLVNVYVFVAVMNNIRKSHAKFSHVSKDMLRRELYLAILLSFLLGIPWLFGLMIEVSYFSNFLQTLFEYLFCIFASIEGFVLFFFYILLDSATRKMWCRYFNNNFYKAPSTNKNRKSPTNSILNTKDTSKVVINSIH</sequence>
<dbReference type="FunCoup" id="A0A1W4X2N8">
    <property type="interactions" value="54"/>
</dbReference>
<feature type="transmembrane region" description="Helical" evidence="6">
    <location>
        <begin position="1086"/>
        <end position="1110"/>
    </location>
</feature>
<evidence type="ECO:0000256" key="2">
    <source>
        <dbReference type="ARBA" id="ARBA00022692"/>
    </source>
</evidence>
<dbReference type="InterPro" id="IPR046338">
    <property type="entry name" value="GAIN_dom_sf"/>
</dbReference>
<dbReference type="PRINTS" id="PR00249">
    <property type="entry name" value="GPCRSECRETIN"/>
</dbReference>
<dbReference type="GO" id="GO:0016020">
    <property type="term" value="C:membrane"/>
    <property type="evidence" value="ECO:0007669"/>
    <property type="project" value="UniProtKB-SubCell"/>
</dbReference>
<dbReference type="InParanoid" id="A0A1W4X2N8"/>
<evidence type="ECO:0000256" key="1">
    <source>
        <dbReference type="ARBA" id="ARBA00004141"/>
    </source>
</evidence>
<comment type="subcellular location">
    <subcellularLocation>
        <location evidence="1">Membrane</location>
        <topology evidence="1">Multi-pass membrane protein</topology>
    </subcellularLocation>
</comment>
<feature type="transmembrane region" description="Helical" evidence="6">
    <location>
        <begin position="978"/>
        <end position="996"/>
    </location>
</feature>
<proteinExistence type="predicted"/>
<dbReference type="InterPro" id="IPR000203">
    <property type="entry name" value="GPS"/>
</dbReference>
<dbReference type="Gene3D" id="2.60.220.50">
    <property type="match status" value="1"/>
</dbReference>
<dbReference type="PROSITE" id="PS50261">
    <property type="entry name" value="G_PROTEIN_RECEP_F2_4"/>
    <property type="match status" value="1"/>
</dbReference>
<evidence type="ECO:0000313" key="10">
    <source>
        <dbReference type="RefSeq" id="XP_018326590.1"/>
    </source>
</evidence>
<feature type="transmembrane region" description="Helical" evidence="6">
    <location>
        <begin position="944"/>
        <end position="966"/>
    </location>
</feature>
<feature type="domain" description="GAIN-B" evidence="7">
    <location>
        <begin position="768"/>
        <end position="922"/>
    </location>
</feature>
<gene>
    <name evidence="10" type="primary">LOC108737907</name>
</gene>
<reference evidence="10" key="1">
    <citation type="submission" date="2025-08" db="UniProtKB">
        <authorList>
            <consortium name="RefSeq"/>
        </authorList>
    </citation>
    <scope>IDENTIFICATION</scope>
    <source>
        <tissue evidence="10">Entire body</tissue>
    </source>
</reference>
<dbReference type="GO" id="GO:0007166">
    <property type="term" value="P:cell surface receptor signaling pathway"/>
    <property type="evidence" value="ECO:0007669"/>
    <property type="project" value="InterPro"/>
</dbReference>
<dbReference type="GO" id="GO:0004930">
    <property type="term" value="F:G protein-coupled receptor activity"/>
    <property type="evidence" value="ECO:0007669"/>
    <property type="project" value="InterPro"/>
</dbReference>
<name>A0A1W4X2N8_AGRPL</name>
<dbReference type="Pfam" id="PF00002">
    <property type="entry name" value="7tm_2"/>
    <property type="match status" value="1"/>
</dbReference>
<dbReference type="CDD" id="cd15040">
    <property type="entry name" value="7tmB2_Adhesion"/>
    <property type="match status" value="1"/>
</dbReference>
<keyword evidence="3 6" id="KW-1133">Transmembrane helix</keyword>